<dbReference type="Proteomes" id="UP001440599">
    <property type="component" value="Unassembled WGS sequence"/>
</dbReference>
<keyword evidence="2" id="KW-0813">Transport</keyword>
<keyword evidence="3" id="KW-1003">Cell membrane</keyword>
<feature type="domain" description="Tripartite ATP-independent periplasmic transporters DctQ component" evidence="10">
    <location>
        <begin position="23"/>
        <end position="150"/>
    </location>
</feature>
<evidence type="ECO:0000259" key="10">
    <source>
        <dbReference type="Pfam" id="PF04290"/>
    </source>
</evidence>
<evidence type="ECO:0000313" key="11">
    <source>
        <dbReference type="EMBL" id="MEQ2457321.1"/>
    </source>
</evidence>
<keyword evidence="6 9" id="KW-1133">Transmembrane helix</keyword>
<proteinExistence type="inferred from homology"/>
<evidence type="ECO:0000256" key="3">
    <source>
        <dbReference type="ARBA" id="ARBA00022475"/>
    </source>
</evidence>
<name>A0ABV1ERT8_9FIRM</name>
<evidence type="ECO:0000256" key="4">
    <source>
        <dbReference type="ARBA" id="ARBA00022519"/>
    </source>
</evidence>
<evidence type="ECO:0000256" key="5">
    <source>
        <dbReference type="ARBA" id="ARBA00022692"/>
    </source>
</evidence>
<keyword evidence="4" id="KW-0997">Cell inner membrane</keyword>
<comment type="caution">
    <text evidence="11">The sequence shown here is derived from an EMBL/GenBank/DDBJ whole genome shotgun (WGS) entry which is preliminary data.</text>
</comment>
<dbReference type="PANTHER" id="PTHR35011:SF2">
    <property type="entry name" value="2,3-DIKETO-L-GULONATE TRAP TRANSPORTER SMALL PERMEASE PROTEIN YIAM"/>
    <property type="match status" value="1"/>
</dbReference>
<feature type="transmembrane region" description="Helical" evidence="9">
    <location>
        <begin position="12"/>
        <end position="37"/>
    </location>
</feature>
<dbReference type="EMBL" id="JBBMFT010000011">
    <property type="protein sequence ID" value="MEQ2457321.1"/>
    <property type="molecule type" value="Genomic_DNA"/>
</dbReference>
<dbReference type="RefSeq" id="WP_349141117.1">
    <property type="nucleotide sequence ID" value="NZ_JBBMFT010000011.1"/>
</dbReference>
<evidence type="ECO:0000256" key="2">
    <source>
        <dbReference type="ARBA" id="ARBA00022448"/>
    </source>
</evidence>
<evidence type="ECO:0000256" key="7">
    <source>
        <dbReference type="ARBA" id="ARBA00023136"/>
    </source>
</evidence>
<protein>
    <submittedName>
        <fullName evidence="11">TRAP transporter small permease</fullName>
    </submittedName>
</protein>
<dbReference type="InterPro" id="IPR055348">
    <property type="entry name" value="DctQ"/>
</dbReference>
<feature type="transmembrane region" description="Helical" evidence="9">
    <location>
        <begin position="85"/>
        <end position="107"/>
    </location>
</feature>
<keyword evidence="5 9" id="KW-0812">Transmembrane</keyword>
<keyword evidence="7 9" id="KW-0472">Membrane</keyword>
<comment type="subcellular location">
    <subcellularLocation>
        <location evidence="1">Cell inner membrane</location>
        <topology evidence="1">Multi-pass membrane protein</topology>
    </subcellularLocation>
</comment>
<comment type="similarity">
    <text evidence="8">Belongs to the TRAP transporter small permease family.</text>
</comment>
<organism evidence="11 12">
    <name type="scientific">Flavonifractor hominis</name>
    <dbReference type="NCBI Taxonomy" id="3133178"/>
    <lineage>
        <taxon>Bacteria</taxon>
        <taxon>Bacillati</taxon>
        <taxon>Bacillota</taxon>
        <taxon>Clostridia</taxon>
        <taxon>Eubacteriales</taxon>
        <taxon>Oscillospiraceae</taxon>
        <taxon>Flavonifractor</taxon>
    </lineage>
</organism>
<dbReference type="InterPro" id="IPR007387">
    <property type="entry name" value="TRAP_DctQ"/>
</dbReference>
<evidence type="ECO:0000313" key="12">
    <source>
        <dbReference type="Proteomes" id="UP001440599"/>
    </source>
</evidence>
<feature type="transmembrane region" description="Helical" evidence="9">
    <location>
        <begin position="127"/>
        <end position="147"/>
    </location>
</feature>
<evidence type="ECO:0000256" key="9">
    <source>
        <dbReference type="SAM" id="Phobius"/>
    </source>
</evidence>
<evidence type="ECO:0000256" key="1">
    <source>
        <dbReference type="ARBA" id="ARBA00004429"/>
    </source>
</evidence>
<sequence length="168" mass="18955">MQRFLNGLYRLLELLAALLFLLIFVVILSEIVCRTFLGFSLLWSTDFCLLTVCWMLAFGMSAAFYRSEHLRIDFIRNQFPPRLGALVDVVILALTLAFFLVLIPMGWGTAMTKMKIVYTSLRWPTGYAYLALPVMAAFSSVFLLWQLKGALCTLLGRRAAGPDKEGLS</sequence>
<keyword evidence="12" id="KW-1185">Reference proteome</keyword>
<gene>
    <name evidence="11" type="ORF">WMO45_12410</name>
</gene>
<feature type="transmembrane region" description="Helical" evidence="9">
    <location>
        <begin position="43"/>
        <end position="65"/>
    </location>
</feature>
<accession>A0ABV1ERT8</accession>
<reference evidence="11 12" key="1">
    <citation type="submission" date="2024-03" db="EMBL/GenBank/DDBJ databases">
        <title>Human intestinal bacterial collection.</title>
        <authorList>
            <person name="Pauvert C."/>
            <person name="Hitch T.C.A."/>
            <person name="Clavel T."/>
        </authorList>
    </citation>
    <scope>NUCLEOTIDE SEQUENCE [LARGE SCALE GENOMIC DNA]</scope>
    <source>
        <strain evidence="11 12">CLA-AP-H34</strain>
    </source>
</reference>
<evidence type="ECO:0000256" key="8">
    <source>
        <dbReference type="ARBA" id="ARBA00038436"/>
    </source>
</evidence>
<dbReference type="PANTHER" id="PTHR35011">
    <property type="entry name" value="2,3-DIKETO-L-GULONATE TRAP TRANSPORTER SMALL PERMEASE PROTEIN YIAM"/>
    <property type="match status" value="1"/>
</dbReference>
<evidence type="ECO:0000256" key="6">
    <source>
        <dbReference type="ARBA" id="ARBA00022989"/>
    </source>
</evidence>
<dbReference type="Pfam" id="PF04290">
    <property type="entry name" value="DctQ"/>
    <property type="match status" value="1"/>
</dbReference>